<proteinExistence type="predicted"/>
<dbReference type="EMBL" id="QGNW01000324">
    <property type="protein sequence ID" value="RVW76740.1"/>
    <property type="molecule type" value="Genomic_DNA"/>
</dbReference>
<reference evidence="2 3" key="1">
    <citation type="journal article" date="2018" name="PLoS Genet.">
        <title>Population sequencing reveals clonal diversity and ancestral inbreeding in the grapevine cultivar Chardonnay.</title>
        <authorList>
            <person name="Roach M.J."/>
            <person name="Johnson D.L."/>
            <person name="Bohlmann J."/>
            <person name="van Vuuren H.J."/>
            <person name="Jones S.J."/>
            <person name="Pretorius I.S."/>
            <person name="Schmidt S.A."/>
            <person name="Borneman A.R."/>
        </authorList>
    </citation>
    <scope>NUCLEOTIDE SEQUENCE [LARGE SCALE GENOMIC DNA]</scope>
    <source>
        <strain evidence="3">cv. Chardonnay</strain>
        <tissue evidence="2">Leaf</tissue>
    </source>
</reference>
<evidence type="ECO:0000256" key="1">
    <source>
        <dbReference type="SAM" id="MobiDB-lite"/>
    </source>
</evidence>
<feature type="region of interest" description="Disordered" evidence="1">
    <location>
        <begin position="242"/>
        <end position="315"/>
    </location>
</feature>
<comment type="caution">
    <text evidence="2">The sequence shown here is derived from an EMBL/GenBank/DDBJ whole genome shotgun (WGS) entry which is preliminary data.</text>
</comment>
<feature type="compositionally biased region" description="Basic and acidic residues" evidence="1">
    <location>
        <begin position="242"/>
        <end position="279"/>
    </location>
</feature>
<protein>
    <submittedName>
        <fullName evidence="2">Uncharacterized protein</fullName>
    </submittedName>
</protein>
<gene>
    <name evidence="2" type="ORF">CK203_047555</name>
</gene>
<organism evidence="2 3">
    <name type="scientific">Vitis vinifera</name>
    <name type="common">Grape</name>
    <dbReference type="NCBI Taxonomy" id="29760"/>
    <lineage>
        <taxon>Eukaryota</taxon>
        <taxon>Viridiplantae</taxon>
        <taxon>Streptophyta</taxon>
        <taxon>Embryophyta</taxon>
        <taxon>Tracheophyta</taxon>
        <taxon>Spermatophyta</taxon>
        <taxon>Magnoliopsida</taxon>
        <taxon>eudicotyledons</taxon>
        <taxon>Gunneridae</taxon>
        <taxon>Pentapetalae</taxon>
        <taxon>rosids</taxon>
        <taxon>Vitales</taxon>
        <taxon>Vitaceae</taxon>
        <taxon>Viteae</taxon>
        <taxon>Vitis</taxon>
    </lineage>
</organism>
<sequence length="347" mass="38720">MATKKIFSTSRASEVHEKVTDKLDAKEFRERFCIPNSVAIELLNGRVLVPTDKSEERTIIFSKEQFNAGLRFPLPALFKEFLHFTQIPPVFIHPNIVWHVHTPALPSIGDGAARFNKGRGDGTRGGPGAWVGFLEHPARPFSPNYSLVVPGPELRGHLVDWVEKASFACLSKLFEINAKERQCKTLLTAQNLMAVVREPREYVINILPRKMPKEVVPGEHYTVKDLPIYEALKEADAEKRRALLDNREKKKNEGTLRKAPGQKRDADSPSKENSSKKEEAGEEWEGSEGAHSSYGICSSAHYSRGGGNDRGASEPRSSFYLERVRIHRGAESLKHLFGSGCSSGEFG</sequence>
<name>A0A438GX09_VITVI</name>
<dbReference type="AlphaFoldDB" id="A0A438GX09"/>
<evidence type="ECO:0000313" key="3">
    <source>
        <dbReference type="Proteomes" id="UP000288805"/>
    </source>
</evidence>
<evidence type="ECO:0000313" key="2">
    <source>
        <dbReference type="EMBL" id="RVW76740.1"/>
    </source>
</evidence>
<accession>A0A438GX09</accession>
<dbReference type="Proteomes" id="UP000288805">
    <property type="component" value="Unassembled WGS sequence"/>
</dbReference>